<dbReference type="Proteomes" id="UP001148614">
    <property type="component" value="Unassembled WGS sequence"/>
</dbReference>
<sequence length="86" mass="9526">MTVKLRSEQNNMLMIWLHEPRVRSRSSSSPTVVGISTLEVSSILSPVTLERDDDGVTILSMASEEAKDCYKVTTLSYSFKAFGAEP</sequence>
<keyword evidence="2" id="KW-1185">Reference proteome</keyword>
<comment type="caution">
    <text evidence="1">The sequence shown here is derived from an EMBL/GenBank/DDBJ whole genome shotgun (WGS) entry which is preliminary data.</text>
</comment>
<dbReference type="AlphaFoldDB" id="A0A9W8TJQ6"/>
<evidence type="ECO:0000313" key="2">
    <source>
        <dbReference type="Proteomes" id="UP001148614"/>
    </source>
</evidence>
<gene>
    <name evidence="1" type="ORF">NPX13_g8553</name>
</gene>
<name>A0A9W8TJQ6_9PEZI</name>
<dbReference type="EMBL" id="JANPWZ010001896">
    <property type="protein sequence ID" value="KAJ3562480.1"/>
    <property type="molecule type" value="Genomic_DNA"/>
</dbReference>
<reference evidence="1" key="1">
    <citation type="submission" date="2022-07" db="EMBL/GenBank/DDBJ databases">
        <title>Genome Sequence of Xylaria arbuscula.</title>
        <authorList>
            <person name="Buettner E."/>
        </authorList>
    </citation>
    <scope>NUCLEOTIDE SEQUENCE</scope>
    <source>
        <strain evidence="1">VT107</strain>
    </source>
</reference>
<accession>A0A9W8TJQ6</accession>
<evidence type="ECO:0000313" key="1">
    <source>
        <dbReference type="EMBL" id="KAJ3562480.1"/>
    </source>
</evidence>
<organism evidence="1 2">
    <name type="scientific">Xylaria arbuscula</name>
    <dbReference type="NCBI Taxonomy" id="114810"/>
    <lineage>
        <taxon>Eukaryota</taxon>
        <taxon>Fungi</taxon>
        <taxon>Dikarya</taxon>
        <taxon>Ascomycota</taxon>
        <taxon>Pezizomycotina</taxon>
        <taxon>Sordariomycetes</taxon>
        <taxon>Xylariomycetidae</taxon>
        <taxon>Xylariales</taxon>
        <taxon>Xylariaceae</taxon>
        <taxon>Xylaria</taxon>
    </lineage>
</organism>
<proteinExistence type="predicted"/>
<protein>
    <submittedName>
        <fullName evidence="1">Uncharacterized protein</fullName>
    </submittedName>
</protein>